<comment type="function">
    <text evidence="4">Catalyzes the reduction of fatty acyl-CoA to fatty alcohols.</text>
</comment>
<dbReference type="InterPro" id="IPR013120">
    <property type="entry name" value="FAR_NAD-bd"/>
</dbReference>
<feature type="domain" description="Fatty acyl-CoA reductase C-terminal" evidence="5">
    <location>
        <begin position="169"/>
        <end position="250"/>
    </location>
</feature>
<evidence type="ECO:0000256" key="2">
    <source>
        <dbReference type="ARBA" id="ARBA00022516"/>
    </source>
</evidence>
<name>A0ABU6XFL8_9FABA</name>
<comment type="catalytic activity">
    <reaction evidence="4">
        <text>a long-chain fatty acyl-CoA + 2 NADPH + 2 H(+) = a long-chain primary fatty alcohol + 2 NADP(+) + CoA</text>
        <dbReference type="Rhea" id="RHEA:52716"/>
        <dbReference type="ChEBI" id="CHEBI:15378"/>
        <dbReference type="ChEBI" id="CHEBI:57287"/>
        <dbReference type="ChEBI" id="CHEBI:57783"/>
        <dbReference type="ChEBI" id="CHEBI:58349"/>
        <dbReference type="ChEBI" id="CHEBI:77396"/>
        <dbReference type="ChEBI" id="CHEBI:83139"/>
        <dbReference type="EC" id="1.2.1.84"/>
    </reaction>
</comment>
<comment type="caution">
    <text evidence="7">The sequence shown here is derived from an EMBL/GenBank/DDBJ whole genome shotgun (WGS) entry which is preliminary data.</text>
</comment>
<dbReference type="CDD" id="cd09071">
    <property type="entry name" value="FAR_C"/>
    <property type="match status" value="1"/>
</dbReference>
<evidence type="ECO:0000256" key="4">
    <source>
        <dbReference type="RuleBase" id="RU363097"/>
    </source>
</evidence>
<reference evidence="7 8" key="1">
    <citation type="journal article" date="2023" name="Plants (Basel)">
        <title>Bridging the Gap: Combining Genomics and Transcriptomics Approaches to Understand Stylosanthes scabra, an Orphan Legume from the Brazilian Caatinga.</title>
        <authorList>
            <person name="Ferreira-Neto J.R.C."/>
            <person name="da Silva M.D."/>
            <person name="Binneck E."/>
            <person name="de Melo N.F."/>
            <person name="da Silva R.H."/>
            <person name="de Melo A.L.T.M."/>
            <person name="Pandolfi V."/>
            <person name="Bustamante F.O."/>
            <person name="Brasileiro-Vidal A.C."/>
            <person name="Benko-Iseppon A.M."/>
        </authorList>
    </citation>
    <scope>NUCLEOTIDE SEQUENCE [LARGE SCALE GENOMIC DNA]</scope>
    <source>
        <tissue evidence="7">Leaves</tissue>
    </source>
</reference>
<evidence type="ECO:0000256" key="3">
    <source>
        <dbReference type="ARBA" id="ARBA00023098"/>
    </source>
</evidence>
<keyword evidence="3 4" id="KW-0443">Lipid metabolism</keyword>
<comment type="similarity">
    <text evidence="1 4">Belongs to the fatty acyl-CoA reductase family.</text>
</comment>
<keyword evidence="4" id="KW-0560">Oxidoreductase</keyword>
<evidence type="ECO:0000259" key="6">
    <source>
        <dbReference type="Pfam" id="PF07993"/>
    </source>
</evidence>
<dbReference type="PANTHER" id="PTHR11011:SF99">
    <property type="entry name" value="FATTY ACYL-COA REDUCTASE 3"/>
    <property type="match status" value="1"/>
</dbReference>
<keyword evidence="2 4" id="KW-0444">Lipid biosynthesis</keyword>
<dbReference type="PANTHER" id="PTHR11011">
    <property type="entry name" value="MALE STERILITY PROTEIN 2-RELATED"/>
    <property type="match status" value="1"/>
</dbReference>
<evidence type="ECO:0000259" key="5">
    <source>
        <dbReference type="Pfam" id="PF03015"/>
    </source>
</evidence>
<proteinExistence type="inferred from homology"/>
<dbReference type="Pfam" id="PF03015">
    <property type="entry name" value="Sterile"/>
    <property type="match status" value="1"/>
</dbReference>
<protein>
    <recommendedName>
        <fullName evidence="4">Fatty acyl-CoA reductase</fullName>
        <ecNumber evidence="4">1.2.1.84</ecNumber>
    </recommendedName>
</protein>
<dbReference type="InterPro" id="IPR033640">
    <property type="entry name" value="FAR_C"/>
</dbReference>
<dbReference type="SUPFAM" id="SSF51735">
    <property type="entry name" value="NAD(P)-binding Rossmann-fold domains"/>
    <property type="match status" value="1"/>
</dbReference>
<evidence type="ECO:0000256" key="1">
    <source>
        <dbReference type="ARBA" id="ARBA00005928"/>
    </source>
</evidence>
<dbReference type="Proteomes" id="UP001341840">
    <property type="component" value="Unassembled WGS sequence"/>
</dbReference>
<sequence>MGEMLLEHLKGNMPLCIIRPTMIISTYKEPFPGWIESAKILDALTVAYGKGKLRFFLANPKGVINLIPADMVVNAMAVAMVAHSNQNNNDIIYHVGSSVSNPIKYHCLPNYAFRYFKENPWIDLHGNPVKVHKVIILDSMASLHRRIFLRYQLPLKEVLELVNAALCRYSQQFCADQNKKIHLVMKLVDLYKPYVFLDALFDNKNTENLLSAAREGEVEMDLFYFDPKIINWEDYLIYIHFPGIIKHVMK</sequence>
<dbReference type="Gene3D" id="3.40.50.720">
    <property type="entry name" value="NAD(P)-binding Rossmann-like Domain"/>
    <property type="match status" value="1"/>
</dbReference>
<organism evidence="7 8">
    <name type="scientific">Stylosanthes scabra</name>
    <dbReference type="NCBI Taxonomy" id="79078"/>
    <lineage>
        <taxon>Eukaryota</taxon>
        <taxon>Viridiplantae</taxon>
        <taxon>Streptophyta</taxon>
        <taxon>Embryophyta</taxon>
        <taxon>Tracheophyta</taxon>
        <taxon>Spermatophyta</taxon>
        <taxon>Magnoliopsida</taxon>
        <taxon>eudicotyledons</taxon>
        <taxon>Gunneridae</taxon>
        <taxon>Pentapetalae</taxon>
        <taxon>rosids</taxon>
        <taxon>fabids</taxon>
        <taxon>Fabales</taxon>
        <taxon>Fabaceae</taxon>
        <taxon>Papilionoideae</taxon>
        <taxon>50 kb inversion clade</taxon>
        <taxon>dalbergioids sensu lato</taxon>
        <taxon>Dalbergieae</taxon>
        <taxon>Pterocarpus clade</taxon>
        <taxon>Stylosanthes</taxon>
    </lineage>
</organism>
<dbReference type="InterPro" id="IPR036291">
    <property type="entry name" value="NAD(P)-bd_dom_sf"/>
</dbReference>
<evidence type="ECO:0000313" key="8">
    <source>
        <dbReference type="Proteomes" id="UP001341840"/>
    </source>
</evidence>
<dbReference type="EC" id="1.2.1.84" evidence="4"/>
<feature type="domain" description="Thioester reductase (TE)" evidence="6">
    <location>
        <begin position="1"/>
        <end position="76"/>
    </location>
</feature>
<keyword evidence="8" id="KW-1185">Reference proteome</keyword>
<gene>
    <name evidence="7" type="ORF">PIB30_042554</name>
</gene>
<dbReference type="EMBL" id="JASCZI010211691">
    <property type="protein sequence ID" value="MED6195941.1"/>
    <property type="molecule type" value="Genomic_DNA"/>
</dbReference>
<dbReference type="InterPro" id="IPR026055">
    <property type="entry name" value="FAR"/>
</dbReference>
<dbReference type="Pfam" id="PF07993">
    <property type="entry name" value="NAD_binding_4"/>
    <property type="match status" value="1"/>
</dbReference>
<keyword evidence="4" id="KW-0521">NADP</keyword>
<evidence type="ECO:0000313" key="7">
    <source>
        <dbReference type="EMBL" id="MED6195941.1"/>
    </source>
</evidence>
<accession>A0ABU6XFL8</accession>